<proteinExistence type="predicted"/>
<protein>
    <submittedName>
        <fullName evidence="2">N-acetyltransferase</fullName>
        <ecNumber evidence="2">2.3.1.-</ecNumber>
    </submittedName>
</protein>
<sequence length="174" mass="18193">MARIEQVMLRPEEPGDEAAIGAVLAAAFGRQDAADLVARLRAAAGLTISLVAVAGGAIAGHAALSPITIEGAEAGTRWFGLAPVAVRPDHQRQGIGTRLVEEILQQATALGASAVFVLGDPGYYWRFGFAEAGPQGWRCLYDAPSAAFRVALLGPRTDPPPPGVVRYHPAFDEP</sequence>
<dbReference type="InterPro" id="IPR000182">
    <property type="entry name" value="GNAT_dom"/>
</dbReference>
<feature type="domain" description="N-acetyltransferase" evidence="1">
    <location>
        <begin position="7"/>
        <end position="155"/>
    </location>
</feature>
<dbReference type="SUPFAM" id="SSF55729">
    <property type="entry name" value="Acyl-CoA N-acyltransferases (Nat)"/>
    <property type="match status" value="1"/>
</dbReference>
<dbReference type="EMBL" id="JBBLZC010000026">
    <property type="protein sequence ID" value="MEK0085411.1"/>
    <property type="molecule type" value="Genomic_DNA"/>
</dbReference>
<dbReference type="Pfam" id="PF13527">
    <property type="entry name" value="Acetyltransf_9"/>
    <property type="match status" value="1"/>
</dbReference>
<organism evidence="2 3">
    <name type="scientific">Benzoatithermus flavus</name>
    <dbReference type="NCBI Taxonomy" id="3108223"/>
    <lineage>
        <taxon>Bacteria</taxon>
        <taxon>Pseudomonadati</taxon>
        <taxon>Pseudomonadota</taxon>
        <taxon>Alphaproteobacteria</taxon>
        <taxon>Geminicoccales</taxon>
        <taxon>Geminicoccaceae</taxon>
        <taxon>Benzoatithermus</taxon>
    </lineage>
</organism>
<dbReference type="InterPro" id="IPR016181">
    <property type="entry name" value="Acyl_CoA_acyltransferase"/>
</dbReference>
<keyword evidence="3" id="KW-1185">Reference proteome</keyword>
<accession>A0ABU8XWZ4</accession>
<keyword evidence="2" id="KW-0012">Acyltransferase</keyword>
<dbReference type="Proteomes" id="UP001375743">
    <property type="component" value="Unassembled WGS sequence"/>
</dbReference>
<dbReference type="GO" id="GO:0016746">
    <property type="term" value="F:acyltransferase activity"/>
    <property type="evidence" value="ECO:0007669"/>
    <property type="project" value="UniProtKB-KW"/>
</dbReference>
<keyword evidence="2" id="KW-0808">Transferase</keyword>
<gene>
    <name evidence="2" type="ORF">U1T56_19840</name>
</gene>
<evidence type="ECO:0000259" key="1">
    <source>
        <dbReference type="PROSITE" id="PS51186"/>
    </source>
</evidence>
<evidence type="ECO:0000313" key="2">
    <source>
        <dbReference type="EMBL" id="MEK0085411.1"/>
    </source>
</evidence>
<dbReference type="CDD" id="cd04301">
    <property type="entry name" value="NAT_SF"/>
    <property type="match status" value="1"/>
</dbReference>
<dbReference type="RefSeq" id="WP_418161259.1">
    <property type="nucleotide sequence ID" value="NZ_JBBLZC010000026.1"/>
</dbReference>
<comment type="caution">
    <text evidence="2">The sequence shown here is derived from an EMBL/GenBank/DDBJ whole genome shotgun (WGS) entry which is preliminary data.</text>
</comment>
<dbReference type="Gene3D" id="3.40.630.30">
    <property type="match status" value="1"/>
</dbReference>
<dbReference type="EC" id="2.3.1.-" evidence="2"/>
<name>A0ABU8XWZ4_9PROT</name>
<evidence type="ECO:0000313" key="3">
    <source>
        <dbReference type="Proteomes" id="UP001375743"/>
    </source>
</evidence>
<reference evidence="2 3" key="1">
    <citation type="submission" date="2024-01" db="EMBL/GenBank/DDBJ databases">
        <title>Multi-omics insights into the function and evolution of sodium benzoate biodegradation pathways in Benzoatithermus flavus gen. nov., sp. nov. from hot spring.</title>
        <authorList>
            <person name="Hu C.-J."/>
            <person name="Li W.-J."/>
        </authorList>
    </citation>
    <scope>NUCLEOTIDE SEQUENCE [LARGE SCALE GENOMIC DNA]</scope>
    <source>
        <strain evidence="2 3">SYSU G07066</strain>
    </source>
</reference>
<dbReference type="PROSITE" id="PS51186">
    <property type="entry name" value="GNAT"/>
    <property type="match status" value="1"/>
</dbReference>